<reference evidence="2 3" key="1">
    <citation type="submission" date="2021-06" db="EMBL/GenBank/DDBJ databases">
        <authorList>
            <person name="Palmer J.M."/>
        </authorList>
    </citation>
    <scope>NUCLEOTIDE SEQUENCE [LARGE SCALE GENOMIC DNA]</scope>
    <source>
        <strain evidence="2 3">MEX-2019</strain>
        <tissue evidence="2">Muscle</tissue>
    </source>
</reference>
<dbReference type="Proteomes" id="UP001311232">
    <property type="component" value="Unassembled WGS sequence"/>
</dbReference>
<gene>
    <name evidence="2" type="ORF">CRENBAI_016470</name>
</gene>
<evidence type="ECO:0000256" key="1">
    <source>
        <dbReference type="SAM" id="MobiDB-lite"/>
    </source>
</evidence>
<sequence length="129" mass="14679">MENEYNSNEKVANRTLQQIQILWKNIKIQLKKTAAIARRECFKTGGGPPVRPQTDELGELLTGMIESQKPLKGIPDDDHLDSSEQDDLSLNHMLEEPEQSQQKSDLCTCGSSQYLHPRQHSKSEKADYQ</sequence>
<feature type="region of interest" description="Disordered" evidence="1">
    <location>
        <begin position="68"/>
        <end position="129"/>
    </location>
</feature>
<name>A0AAV9SAV6_9TELE</name>
<organism evidence="2 3">
    <name type="scientific">Crenichthys baileyi</name>
    <name type="common">White River springfish</name>
    <dbReference type="NCBI Taxonomy" id="28760"/>
    <lineage>
        <taxon>Eukaryota</taxon>
        <taxon>Metazoa</taxon>
        <taxon>Chordata</taxon>
        <taxon>Craniata</taxon>
        <taxon>Vertebrata</taxon>
        <taxon>Euteleostomi</taxon>
        <taxon>Actinopterygii</taxon>
        <taxon>Neopterygii</taxon>
        <taxon>Teleostei</taxon>
        <taxon>Neoteleostei</taxon>
        <taxon>Acanthomorphata</taxon>
        <taxon>Ovalentaria</taxon>
        <taxon>Atherinomorphae</taxon>
        <taxon>Cyprinodontiformes</taxon>
        <taxon>Goodeidae</taxon>
        <taxon>Crenichthys</taxon>
    </lineage>
</organism>
<evidence type="ECO:0000313" key="2">
    <source>
        <dbReference type="EMBL" id="KAK5618548.1"/>
    </source>
</evidence>
<dbReference type="EMBL" id="JAHHUM010000614">
    <property type="protein sequence ID" value="KAK5618548.1"/>
    <property type="molecule type" value="Genomic_DNA"/>
</dbReference>
<proteinExistence type="predicted"/>
<feature type="compositionally biased region" description="Polar residues" evidence="1">
    <location>
        <begin position="99"/>
        <end position="114"/>
    </location>
</feature>
<evidence type="ECO:0000313" key="3">
    <source>
        <dbReference type="Proteomes" id="UP001311232"/>
    </source>
</evidence>
<dbReference type="AlphaFoldDB" id="A0AAV9SAV6"/>
<keyword evidence="3" id="KW-1185">Reference proteome</keyword>
<protein>
    <submittedName>
        <fullName evidence="2">Uncharacterized protein</fullName>
    </submittedName>
</protein>
<accession>A0AAV9SAV6</accession>
<comment type="caution">
    <text evidence="2">The sequence shown here is derived from an EMBL/GenBank/DDBJ whole genome shotgun (WGS) entry which is preliminary data.</text>
</comment>